<proteinExistence type="predicted"/>
<dbReference type="SUPFAM" id="SSF52540">
    <property type="entry name" value="P-loop containing nucleoside triphosphate hydrolases"/>
    <property type="match status" value="1"/>
</dbReference>
<dbReference type="AlphaFoldDB" id="D6YSR8"/>
<dbReference type="PANTHER" id="PTHR43566:SF1">
    <property type="entry name" value="AAA+ ATPASE DOMAIN-CONTAINING PROTEIN"/>
    <property type="match status" value="1"/>
</dbReference>
<sequence length="380" mass="44523">MDTMKRNLQKHILEDLPKKIVLISGPRQTGKTTISKQLCDQFDYFNYDSGEDRLAIRQKRWDRSKLLIIFDELHKMKQWKRWLKGVFDTEGIPPQILVTGSAKLDIHKRVGDSLAGRYFQYRLHPLDLKEIHQFLNVKIEDGFNTLWHCSGFPEPFLEGSRTYYRRWRRSHIDIILRQDLIDLSSVRDIESVQTLVLLLSQRTGSTVSYANLARDLDRDPNTIKRWLQLLENLYIIYRVTPYSKNVARSLKKEPKFYFYDHALIEDEGARLENIVANALKKELHFLEDTQGIKGALHYLRTKDGQELDFLVTLDGVPTHLIEVKMGDDKPAYGFRHFSKLFPDAMHFQVVKNLLRDTSLPNGLFIKQVIPWLAELSLLTK</sequence>
<feature type="domain" description="AAA+ ATPase" evidence="1">
    <location>
        <begin position="17"/>
        <end position="129"/>
    </location>
</feature>
<dbReference type="Pfam" id="PF13173">
    <property type="entry name" value="AAA_14"/>
    <property type="match status" value="1"/>
</dbReference>
<gene>
    <name evidence="2" type="ordered locus">wcw_1773</name>
</gene>
<dbReference type="STRING" id="716544.wcw_1773"/>
<reference evidence="2 3" key="1">
    <citation type="journal article" date="2010" name="PLoS ONE">
        <title>The Waddlia genome: a window into chlamydial biology.</title>
        <authorList>
            <person name="Bertelli C."/>
            <person name="Collyn F."/>
            <person name="Croxatto A."/>
            <person name="Ruckert C."/>
            <person name="Polkinghorne A."/>
            <person name="Kebbi-Beghdadi C."/>
            <person name="Goesmann A."/>
            <person name="Vaughan L."/>
            <person name="Greub G."/>
        </authorList>
    </citation>
    <scope>NUCLEOTIDE SEQUENCE [LARGE SCALE GENOMIC DNA]</scope>
    <source>
        <strain evidence="3">ATCC VR-1470 / WSU 86-1044</strain>
    </source>
</reference>
<dbReference type="SMART" id="SM00382">
    <property type="entry name" value="AAA"/>
    <property type="match status" value="1"/>
</dbReference>
<name>D6YSR8_WADCW</name>
<dbReference type="Proteomes" id="UP000001505">
    <property type="component" value="Chromosome"/>
</dbReference>
<dbReference type="HOGENOM" id="CLU_041527_3_1_0"/>
<dbReference type="KEGG" id="wch:wcw_1773"/>
<dbReference type="PANTHER" id="PTHR43566">
    <property type="entry name" value="CONSERVED PROTEIN"/>
    <property type="match status" value="1"/>
</dbReference>
<dbReference type="eggNOG" id="COG1373">
    <property type="taxonomic scope" value="Bacteria"/>
</dbReference>
<dbReference type="InterPro" id="IPR003593">
    <property type="entry name" value="AAA+_ATPase"/>
</dbReference>
<dbReference type="Pfam" id="PF13635">
    <property type="entry name" value="DUF4143"/>
    <property type="match status" value="1"/>
</dbReference>
<keyword evidence="3" id="KW-1185">Reference proteome</keyword>
<organism evidence="2 3">
    <name type="scientific">Waddlia chondrophila (strain ATCC VR-1470 / WSU 86-1044)</name>
    <dbReference type="NCBI Taxonomy" id="716544"/>
    <lineage>
        <taxon>Bacteria</taxon>
        <taxon>Pseudomonadati</taxon>
        <taxon>Chlamydiota</taxon>
        <taxon>Chlamydiia</taxon>
        <taxon>Parachlamydiales</taxon>
        <taxon>Waddliaceae</taxon>
        <taxon>Waddlia</taxon>
    </lineage>
</organism>
<protein>
    <recommendedName>
        <fullName evidence="1">AAA+ ATPase domain-containing protein</fullName>
    </recommendedName>
</protein>
<dbReference type="InterPro" id="IPR027417">
    <property type="entry name" value="P-loop_NTPase"/>
</dbReference>
<evidence type="ECO:0000313" key="3">
    <source>
        <dbReference type="Proteomes" id="UP000001505"/>
    </source>
</evidence>
<dbReference type="InterPro" id="IPR025420">
    <property type="entry name" value="DUF4143"/>
</dbReference>
<dbReference type="EMBL" id="CP001928">
    <property type="protein sequence ID" value="ADI39113.1"/>
    <property type="molecule type" value="Genomic_DNA"/>
</dbReference>
<dbReference type="InterPro" id="IPR041682">
    <property type="entry name" value="AAA_14"/>
</dbReference>
<accession>D6YSR8</accession>
<evidence type="ECO:0000259" key="1">
    <source>
        <dbReference type="SMART" id="SM00382"/>
    </source>
</evidence>
<evidence type="ECO:0000313" key="2">
    <source>
        <dbReference type="EMBL" id="ADI39113.1"/>
    </source>
</evidence>